<dbReference type="InterPro" id="IPR036162">
    <property type="entry name" value="Resolvase-like_N_sf"/>
</dbReference>
<evidence type="ECO:0000256" key="5">
    <source>
        <dbReference type="ARBA" id="ARBA00023172"/>
    </source>
</evidence>
<dbReference type="InterPro" id="IPR006118">
    <property type="entry name" value="Recombinase_CS"/>
</dbReference>
<dbReference type="Pfam" id="PF00239">
    <property type="entry name" value="Resolvase"/>
    <property type="match status" value="1"/>
</dbReference>
<dbReference type="PROSITE" id="PS51736">
    <property type="entry name" value="RECOMBINASES_3"/>
    <property type="match status" value="1"/>
</dbReference>
<keyword evidence="8" id="KW-0175">Coiled coil</keyword>
<evidence type="ECO:0000256" key="4">
    <source>
        <dbReference type="ARBA" id="ARBA00023125"/>
    </source>
</evidence>
<comment type="similarity">
    <text evidence="1">Belongs to the site-specific recombinase resolvase family.</text>
</comment>
<evidence type="ECO:0000256" key="8">
    <source>
        <dbReference type="SAM" id="Coils"/>
    </source>
</evidence>
<proteinExistence type="inferred from homology"/>
<dbReference type="GO" id="GO:0015074">
    <property type="term" value="P:DNA integration"/>
    <property type="evidence" value="ECO:0007669"/>
    <property type="project" value="UniProtKB-KW"/>
</dbReference>
<gene>
    <name evidence="10" type="primary">tnpR_2</name>
    <name evidence="10" type="ORF">ERS008529_04628</name>
</gene>
<evidence type="ECO:0000259" key="9">
    <source>
        <dbReference type="PROSITE" id="PS51736"/>
    </source>
</evidence>
<dbReference type="AlphaFoldDB" id="A0A0T9RJB9"/>
<reference evidence="11" key="1">
    <citation type="submission" date="2015-03" db="EMBL/GenBank/DDBJ databases">
        <authorList>
            <consortium name="Pathogen Informatics"/>
        </authorList>
    </citation>
    <scope>NUCLEOTIDE SEQUENCE [LARGE SCALE GENOMIC DNA]</scope>
    <source>
        <strain evidence="11">A125KOH2</strain>
    </source>
</reference>
<dbReference type="CDD" id="cd03768">
    <property type="entry name" value="SR_ResInv"/>
    <property type="match status" value="1"/>
</dbReference>
<dbReference type="Proteomes" id="UP000045840">
    <property type="component" value="Unassembled WGS sequence"/>
</dbReference>
<dbReference type="GO" id="GO:0000150">
    <property type="term" value="F:DNA strand exchange activity"/>
    <property type="evidence" value="ECO:0007669"/>
    <property type="project" value="UniProtKB-KW"/>
</dbReference>
<dbReference type="GO" id="GO:0003677">
    <property type="term" value="F:DNA binding"/>
    <property type="evidence" value="ECO:0007669"/>
    <property type="project" value="UniProtKB-KW"/>
</dbReference>
<sequence length="297" mass="34177">MTMELVGYARVSTTDQDLTHQVEVLTAAGCRKIFSEKVSGTKKEGRQAFDECLDYMRDGDTLVVTRIDRLSRSLRDLQNLVYDLEQKNIKLRATEQAIDTASASGKAFLDMLGVFAEFETNLRQERQREGIAQAKQQGKYKGRKPTARAKTVEAIELVRAGFTRDSVAKQLNIGKASVYRILKTYRLQNPDDILPGERSARKIATLLIELRVENNTKYVRGKSKVRTDIENEWNWSFDMEKPDPKGNNYILRVPYETEKELYELVDELNRDAAYAAEMRYCYIELDVVHQETGKIWN</sequence>
<evidence type="ECO:0000256" key="7">
    <source>
        <dbReference type="PROSITE-ProRule" id="PRU10137"/>
    </source>
</evidence>
<dbReference type="Gene3D" id="3.40.50.1390">
    <property type="entry name" value="Resolvase, N-terminal catalytic domain"/>
    <property type="match status" value="1"/>
</dbReference>
<feature type="domain" description="Resolvase/invertase-type recombinase catalytic" evidence="9">
    <location>
        <begin position="4"/>
        <end position="138"/>
    </location>
</feature>
<dbReference type="STRING" id="1288385.ERS137968_04686"/>
<dbReference type="FunFam" id="3.40.50.1390:FF:000001">
    <property type="entry name" value="DNA recombinase"/>
    <property type="match status" value="1"/>
</dbReference>
<dbReference type="SMART" id="SM00857">
    <property type="entry name" value="Resolvase"/>
    <property type="match status" value="1"/>
</dbReference>
<protein>
    <submittedName>
        <fullName evidence="10">Putative resolvase</fullName>
    </submittedName>
</protein>
<dbReference type="PROSITE" id="PS00397">
    <property type="entry name" value="RECOMBINASES_1"/>
    <property type="match status" value="1"/>
</dbReference>
<dbReference type="PANTHER" id="PTHR30461:SF26">
    <property type="entry name" value="RESOLVASE HOMOLOG YNEB"/>
    <property type="match status" value="1"/>
</dbReference>
<dbReference type="SUPFAM" id="SSF53041">
    <property type="entry name" value="Resolvase-like"/>
    <property type="match status" value="1"/>
</dbReference>
<evidence type="ECO:0000313" key="10">
    <source>
        <dbReference type="EMBL" id="CNI66439.1"/>
    </source>
</evidence>
<keyword evidence="3" id="KW-0230">DNA invertase</keyword>
<feature type="active site" description="O-(5'-phospho-DNA)-serine intermediate" evidence="6 7">
    <location>
        <position position="12"/>
    </location>
</feature>
<dbReference type="InterPro" id="IPR006120">
    <property type="entry name" value="Resolvase_HTH_dom"/>
</dbReference>
<dbReference type="InterPro" id="IPR006119">
    <property type="entry name" value="Resolv_N"/>
</dbReference>
<keyword evidence="2" id="KW-0229">DNA integration</keyword>
<evidence type="ECO:0000313" key="11">
    <source>
        <dbReference type="Proteomes" id="UP000045840"/>
    </source>
</evidence>
<keyword evidence="4" id="KW-0238">DNA-binding</keyword>
<name>A0A0T9RJB9_9GAMM</name>
<evidence type="ECO:0000256" key="1">
    <source>
        <dbReference type="ARBA" id="ARBA00009913"/>
    </source>
</evidence>
<evidence type="ECO:0000256" key="6">
    <source>
        <dbReference type="PIRSR" id="PIRSR606118-50"/>
    </source>
</evidence>
<dbReference type="InterPro" id="IPR050639">
    <property type="entry name" value="SSR_resolvase"/>
</dbReference>
<dbReference type="EMBL" id="CQAZ01000092">
    <property type="protein sequence ID" value="CNI66439.1"/>
    <property type="molecule type" value="Genomic_DNA"/>
</dbReference>
<feature type="coiled-coil region" evidence="8">
    <location>
        <begin position="67"/>
        <end position="94"/>
    </location>
</feature>
<organism evidence="10 11">
    <name type="scientific">Yersinia pekkanenii</name>
    <dbReference type="NCBI Taxonomy" id="1288385"/>
    <lineage>
        <taxon>Bacteria</taxon>
        <taxon>Pseudomonadati</taxon>
        <taxon>Pseudomonadota</taxon>
        <taxon>Gammaproteobacteria</taxon>
        <taxon>Enterobacterales</taxon>
        <taxon>Yersiniaceae</taxon>
        <taxon>Yersinia</taxon>
    </lineage>
</organism>
<evidence type="ECO:0000256" key="2">
    <source>
        <dbReference type="ARBA" id="ARBA00022908"/>
    </source>
</evidence>
<dbReference type="Pfam" id="PF02796">
    <property type="entry name" value="HTH_7"/>
    <property type="match status" value="1"/>
</dbReference>
<accession>A0A0T9RJB9</accession>
<dbReference type="PROSITE" id="PS00398">
    <property type="entry name" value="RECOMBINASES_2"/>
    <property type="match status" value="1"/>
</dbReference>
<dbReference type="PANTHER" id="PTHR30461">
    <property type="entry name" value="DNA-INVERTASE FROM LAMBDOID PROPHAGE"/>
    <property type="match status" value="1"/>
</dbReference>
<evidence type="ECO:0000256" key="3">
    <source>
        <dbReference type="ARBA" id="ARBA00023100"/>
    </source>
</evidence>
<keyword evidence="5" id="KW-0233">DNA recombination</keyword>